<accession>A0A7W7T3P0</accession>
<evidence type="ECO:0000313" key="1">
    <source>
        <dbReference type="EMBL" id="MBB4965949.1"/>
    </source>
</evidence>
<keyword evidence="2" id="KW-1185">Reference proteome</keyword>
<name>A0A7W7T3P0_9PSEU</name>
<sequence length="141" mass="15588">MYTIEATQGGALVEHDGKITLGDPAHATRWKITRDERRQALLIEQDGTANGWALDEVEPWAPVTVRPLIVFPTEPPTHPDNELWHAHPVDQTTDTTDTTVVTITTAINGWQVVPDGSYTPHLVAVPETFAPVTYVIKKTDD</sequence>
<dbReference type="Proteomes" id="UP000542674">
    <property type="component" value="Unassembled WGS sequence"/>
</dbReference>
<dbReference type="Pfam" id="PF16850">
    <property type="entry name" value="Inhibitor_I66"/>
    <property type="match status" value="1"/>
</dbReference>
<dbReference type="GO" id="GO:0004867">
    <property type="term" value="F:serine-type endopeptidase inhibitor activity"/>
    <property type="evidence" value="ECO:0007669"/>
    <property type="project" value="InterPro"/>
</dbReference>
<reference evidence="1 2" key="1">
    <citation type="submission" date="2020-08" db="EMBL/GenBank/DDBJ databases">
        <title>Sequencing the genomes of 1000 actinobacteria strains.</title>
        <authorList>
            <person name="Klenk H.-P."/>
        </authorList>
    </citation>
    <scope>NUCLEOTIDE SEQUENCE [LARGE SCALE GENOMIC DNA]</scope>
    <source>
        <strain evidence="1 2">DSM 45084</strain>
    </source>
</reference>
<comment type="caution">
    <text evidence="1">The sequence shown here is derived from an EMBL/GenBank/DDBJ whole genome shotgun (WGS) entry which is preliminary data.</text>
</comment>
<gene>
    <name evidence="1" type="ORF">F4559_003308</name>
</gene>
<organism evidence="1 2">
    <name type="scientific">Saccharothrix violaceirubra</name>
    <dbReference type="NCBI Taxonomy" id="413306"/>
    <lineage>
        <taxon>Bacteria</taxon>
        <taxon>Bacillati</taxon>
        <taxon>Actinomycetota</taxon>
        <taxon>Actinomycetes</taxon>
        <taxon>Pseudonocardiales</taxon>
        <taxon>Pseudonocardiaceae</taxon>
        <taxon>Saccharothrix</taxon>
    </lineage>
</organism>
<proteinExistence type="predicted"/>
<evidence type="ECO:0000313" key="2">
    <source>
        <dbReference type="Proteomes" id="UP000542674"/>
    </source>
</evidence>
<dbReference type="Gene3D" id="2.80.10.50">
    <property type="match status" value="1"/>
</dbReference>
<dbReference type="AlphaFoldDB" id="A0A7W7T3P0"/>
<dbReference type="EMBL" id="JACHJS010000001">
    <property type="protein sequence ID" value="MBB4965949.1"/>
    <property type="molecule type" value="Genomic_DNA"/>
</dbReference>
<dbReference type="InterPro" id="IPR031755">
    <property type="entry name" value="Inhibitor_I66"/>
</dbReference>
<protein>
    <submittedName>
        <fullName evidence="1">Uncharacterized protein</fullName>
    </submittedName>
</protein>
<dbReference type="RefSeq" id="WP_184669688.1">
    <property type="nucleotide sequence ID" value="NZ_BAABAI010000002.1"/>
</dbReference>